<reference evidence="1 2" key="1">
    <citation type="journal article" date="2022" name="Genome Biol. Evol.">
        <title>The Spruce Budworm Genome: Reconstructing the Evolutionary History of Antifreeze Proteins.</title>
        <authorList>
            <person name="Beliveau C."/>
            <person name="Gagne P."/>
            <person name="Picq S."/>
            <person name="Vernygora O."/>
            <person name="Keeling C.I."/>
            <person name="Pinkney K."/>
            <person name="Doucet D."/>
            <person name="Wen F."/>
            <person name="Johnston J.S."/>
            <person name="Maaroufi H."/>
            <person name="Boyle B."/>
            <person name="Laroche J."/>
            <person name="Dewar K."/>
            <person name="Juretic N."/>
            <person name="Blackburn G."/>
            <person name="Nisole A."/>
            <person name="Brunet B."/>
            <person name="Brandao M."/>
            <person name="Lumley L."/>
            <person name="Duan J."/>
            <person name="Quan G."/>
            <person name="Lucarotti C.J."/>
            <person name="Roe A.D."/>
            <person name="Sperling F.A.H."/>
            <person name="Levesque R.C."/>
            <person name="Cusson M."/>
        </authorList>
    </citation>
    <scope>NUCLEOTIDE SEQUENCE [LARGE SCALE GENOMIC DNA]</scope>
    <source>
        <strain evidence="1">Glfc:IPQL:Cfum</strain>
    </source>
</reference>
<keyword evidence="2" id="KW-1185">Reference proteome</keyword>
<evidence type="ECO:0000313" key="1">
    <source>
        <dbReference type="EMBL" id="KAI8425972.1"/>
    </source>
</evidence>
<sequence length="458" mass="52122">MPIIVKEYTWRQTPSTLNIRIPLNPVNREKVDLFTTDSYIKAHYSPFIFEIFLLHDVDNDKSKCVVKDDEIVFDLMKREELEWETLEKELTKPEKMQLKQEILEKCQKKAQEESEERRIRKSQMNRFTVQQAMEIDSKQHSLMDSRRDEQRKVAMDALEEWRVNADKKGGVKIVELPDEVPEVKQTEIKIEPKRTNTKTEPKVMESAKPRPRKPVKIPVRSEYVAKKKEEAATRVLPRLRTAGSVEVSHTPRTFPTPSRESAAAEEEAWLRNVTLARRATAHSRLPPARLDGGTAVSSRLDFSPLVTDGTGSIFRFRLRRPPPGGAGPAVVQGEGRRVFRAGNFLGAISAYTHGISLSDRLPSLFANRAATHFALGNFNKCVNDCSSALELMQPACEGNRRSRAKCIARRAAGLARLGYLNKAIDEMKAAARLLPDDEMIKKDVYDMERAWEQNPDSD</sequence>
<dbReference type="EMBL" id="CM046108">
    <property type="protein sequence ID" value="KAI8425972.1"/>
    <property type="molecule type" value="Genomic_DNA"/>
</dbReference>
<organism evidence="1 2">
    <name type="scientific">Choristoneura fumiferana</name>
    <name type="common">Spruce budworm moth</name>
    <name type="synonym">Archips fumiferana</name>
    <dbReference type="NCBI Taxonomy" id="7141"/>
    <lineage>
        <taxon>Eukaryota</taxon>
        <taxon>Metazoa</taxon>
        <taxon>Ecdysozoa</taxon>
        <taxon>Arthropoda</taxon>
        <taxon>Hexapoda</taxon>
        <taxon>Insecta</taxon>
        <taxon>Pterygota</taxon>
        <taxon>Neoptera</taxon>
        <taxon>Endopterygota</taxon>
        <taxon>Lepidoptera</taxon>
        <taxon>Glossata</taxon>
        <taxon>Ditrysia</taxon>
        <taxon>Tortricoidea</taxon>
        <taxon>Tortricidae</taxon>
        <taxon>Tortricinae</taxon>
        <taxon>Choristoneura</taxon>
    </lineage>
</organism>
<proteinExistence type="predicted"/>
<gene>
    <name evidence="1" type="ORF">MSG28_004960</name>
</gene>
<accession>A0ACC0JPG1</accession>
<name>A0ACC0JPG1_CHOFU</name>
<protein>
    <submittedName>
        <fullName evidence="1">Uncharacterized protein</fullName>
    </submittedName>
</protein>
<comment type="caution">
    <text evidence="1">The sequence shown here is derived from an EMBL/GenBank/DDBJ whole genome shotgun (WGS) entry which is preliminary data.</text>
</comment>
<dbReference type="Proteomes" id="UP001064048">
    <property type="component" value="Chromosome 8"/>
</dbReference>
<evidence type="ECO:0000313" key="2">
    <source>
        <dbReference type="Proteomes" id="UP001064048"/>
    </source>
</evidence>